<gene>
    <name evidence="6" type="ORF">VM1G_01554</name>
</gene>
<feature type="compositionally biased region" description="Low complexity" evidence="2">
    <location>
        <begin position="17"/>
        <end position="33"/>
    </location>
</feature>
<dbReference type="SMR" id="A0A194VRC3"/>
<dbReference type="SUPFAM" id="SSF53092">
    <property type="entry name" value="Creatinase/prolidase N-terminal domain"/>
    <property type="match status" value="1"/>
</dbReference>
<dbReference type="InterPro" id="IPR036005">
    <property type="entry name" value="Creatinase/aminopeptidase-like"/>
</dbReference>
<protein>
    <recommendedName>
        <fullName evidence="1">Probable Xaa-Pro aminopeptidase P</fullName>
    </recommendedName>
</protein>
<reference evidence="6" key="1">
    <citation type="submission" date="2014-12" db="EMBL/GenBank/DDBJ databases">
        <title>Genome Sequence of Valsa Canker Pathogens Uncovers a Specific Adaption of Colonization on Woody Bark.</title>
        <authorList>
            <person name="Yin Z."/>
            <person name="Liu H."/>
            <person name="Gao X."/>
            <person name="Li Z."/>
            <person name="Song N."/>
            <person name="Ke X."/>
            <person name="Dai Q."/>
            <person name="Wu Y."/>
            <person name="Sun Y."/>
            <person name="Xu J.-R."/>
            <person name="Kang Z.K."/>
            <person name="Wang L."/>
            <person name="Huang L."/>
        </authorList>
    </citation>
    <scope>NUCLEOTIDE SEQUENCE [LARGE SCALE GENOMIC DNA]</scope>
    <source>
        <strain evidence="6">03-8</strain>
    </source>
</reference>
<dbReference type="Gene3D" id="3.40.350.10">
    <property type="entry name" value="Creatinase/prolidase N-terminal domain"/>
    <property type="match status" value="1"/>
</dbReference>
<evidence type="ECO:0000259" key="5">
    <source>
        <dbReference type="Pfam" id="PF01321"/>
    </source>
</evidence>
<dbReference type="InterPro" id="IPR000994">
    <property type="entry name" value="Pept_M24"/>
</dbReference>
<dbReference type="InterPro" id="IPR000587">
    <property type="entry name" value="Creatinase_N"/>
</dbReference>
<dbReference type="PANTHER" id="PTHR46112">
    <property type="entry name" value="AMINOPEPTIDASE"/>
    <property type="match status" value="1"/>
</dbReference>
<proteinExistence type="predicted"/>
<feature type="region of interest" description="Disordered" evidence="2">
    <location>
        <begin position="1"/>
        <end position="40"/>
    </location>
</feature>
<dbReference type="SUPFAM" id="SSF55920">
    <property type="entry name" value="Creatinase/aminopeptidase"/>
    <property type="match status" value="1"/>
</dbReference>
<dbReference type="Pfam" id="PF00557">
    <property type="entry name" value="Peptidase_M24"/>
    <property type="match status" value="1"/>
</dbReference>
<dbReference type="InterPro" id="IPR050659">
    <property type="entry name" value="Peptidase_M24B"/>
</dbReference>
<evidence type="ECO:0000313" key="7">
    <source>
        <dbReference type="Proteomes" id="UP000078559"/>
    </source>
</evidence>
<keyword evidence="3" id="KW-0812">Transmembrane</keyword>
<keyword evidence="3" id="KW-1133">Transmembrane helix</keyword>
<name>A0A194VRC3_CYTMA</name>
<feature type="transmembrane region" description="Helical" evidence="3">
    <location>
        <begin position="44"/>
        <end position="69"/>
    </location>
</feature>
<dbReference type="Gene3D" id="3.90.230.10">
    <property type="entry name" value="Creatinase/methionine aminopeptidase superfamily"/>
    <property type="match status" value="1"/>
</dbReference>
<dbReference type="EMBL" id="CM003099">
    <property type="protein sequence ID" value="KUI66746.1"/>
    <property type="molecule type" value="Genomic_DNA"/>
</dbReference>
<evidence type="ECO:0000256" key="2">
    <source>
        <dbReference type="SAM" id="MobiDB-lite"/>
    </source>
</evidence>
<keyword evidence="3" id="KW-0472">Membrane</keyword>
<organism evidence="6 7">
    <name type="scientific">Cytospora mali</name>
    <name type="common">Apple Valsa canker fungus</name>
    <name type="synonym">Valsa mali</name>
    <dbReference type="NCBI Taxonomy" id="578113"/>
    <lineage>
        <taxon>Eukaryota</taxon>
        <taxon>Fungi</taxon>
        <taxon>Dikarya</taxon>
        <taxon>Ascomycota</taxon>
        <taxon>Pezizomycotina</taxon>
        <taxon>Sordariomycetes</taxon>
        <taxon>Sordariomycetidae</taxon>
        <taxon>Diaporthales</taxon>
        <taxon>Cytosporaceae</taxon>
        <taxon>Cytospora</taxon>
    </lineage>
</organism>
<evidence type="ECO:0000256" key="3">
    <source>
        <dbReference type="SAM" id="Phobius"/>
    </source>
</evidence>
<sequence>MSGFASDKTTGDDEYRPLLSPSTSSSSSSSNNKTKSRQRRSRRALGRICEAIAWAFFLGFTSCSLIGLYRHRRSWLPKSSLSASSLETCAWGHLEPHVGLLEVPPIPRAEFLARQGILARALEEAGVDAFIAEPSASSAYYANISYTYELSERPFLMIIDKDAQFSYLVPKFEAGRIAGLDMVYDDKKVIEWGEEQSPYEVLAKASGFSKVMLDEHTRFMIAAGLQGAGVEVVPMSETVQALRAVKTDSETAILKGINSFTLELIRSLQKCIKIGMAQETVVSTAEALFTRAGVGNGYWSIVLFGDQAAYPHGGKHGKTLEEGEFVLIDIGSKLHDYGSDVTRTILPSGAKVSDELMGIWETVQAAQSAGFNLMHPNETCSEVDAASRKPVSGAGYAEFYTHRLGHGLGLEMHEHPYLNGANAEKLKIGEVVTNEPGIYVTSEQAYKIGKQVGFGVRLEDPILVTASGGLPMTGRRAQSPYDP</sequence>
<evidence type="ECO:0000259" key="4">
    <source>
        <dbReference type="Pfam" id="PF00557"/>
    </source>
</evidence>
<dbReference type="OrthoDB" id="9995434at2759"/>
<evidence type="ECO:0000313" key="6">
    <source>
        <dbReference type="EMBL" id="KUI66746.1"/>
    </source>
</evidence>
<keyword evidence="7" id="KW-1185">Reference proteome</keyword>
<dbReference type="AlphaFoldDB" id="A0A194VRC3"/>
<accession>A0A194VRC3</accession>
<dbReference type="Proteomes" id="UP000078559">
    <property type="component" value="Chromosome 2"/>
</dbReference>
<feature type="domain" description="Creatinase N-terminal" evidence="5">
    <location>
        <begin position="118"/>
        <end position="245"/>
    </location>
</feature>
<evidence type="ECO:0000256" key="1">
    <source>
        <dbReference type="ARBA" id="ARBA00020658"/>
    </source>
</evidence>
<dbReference type="Pfam" id="PF01321">
    <property type="entry name" value="Creatinase_N"/>
    <property type="match status" value="1"/>
</dbReference>
<dbReference type="InterPro" id="IPR029149">
    <property type="entry name" value="Creatin/AminoP/Spt16_N"/>
</dbReference>
<dbReference type="PANTHER" id="PTHR46112:SF2">
    <property type="entry name" value="XAA-PRO AMINOPEPTIDASE P-RELATED"/>
    <property type="match status" value="1"/>
</dbReference>
<feature type="domain" description="Peptidase M24" evidence="4">
    <location>
        <begin position="264"/>
        <end position="466"/>
    </location>
</feature>